<evidence type="ECO:0000313" key="3">
    <source>
        <dbReference type="Proteomes" id="UP000489600"/>
    </source>
</evidence>
<dbReference type="SMART" id="SM00256">
    <property type="entry name" value="FBOX"/>
    <property type="match status" value="1"/>
</dbReference>
<organism evidence="2 3">
    <name type="scientific">Arabis nemorensis</name>
    <dbReference type="NCBI Taxonomy" id="586526"/>
    <lineage>
        <taxon>Eukaryota</taxon>
        <taxon>Viridiplantae</taxon>
        <taxon>Streptophyta</taxon>
        <taxon>Embryophyta</taxon>
        <taxon>Tracheophyta</taxon>
        <taxon>Spermatophyta</taxon>
        <taxon>Magnoliopsida</taxon>
        <taxon>eudicotyledons</taxon>
        <taxon>Gunneridae</taxon>
        <taxon>Pentapetalae</taxon>
        <taxon>rosids</taxon>
        <taxon>malvids</taxon>
        <taxon>Brassicales</taxon>
        <taxon>Brassicaceae</taxon>
        <taxon>Arabideae</taxon>
        <taxon>Arabis</taxon>
    </lineage>
</organism>
<evidence type="ECO:0000313" key="2">
    <source>
        <dbReference type="EMBL" id="VVB04300.1"/>
    </source>
</evidence>
<dbReference type="Pfam" id="PF00646">
    <property type="entry name" value="F-box"/>
    <property type="match status" value="1"/>
</dbReference>
<dbReference type="PANTHER" id="PTHR31672">
    <property type="entry name" value="BNACNNG10540D PROTEIN"/>
    <property type="match status" value="1"/>
</dbReference>
<protein>
    <recommendedName>
        <fullName evidence="1">F-box domain-containing protein</fullName>
    </recommendedName>
</protein>
<gene>
    <name evidence="2" type="ORF">ANE_LOCUS14744</name>
</gene>
<dbReference type="Proteomes" id="UP000489600">
    <property type="component" value="Unassembled WGS sequence"/>
</dbReference>
<dbReference type="InterPro" id="IPR050796">
    <property type="entry name" value="SCF_F-box_component"/>
</dbReference>
<keyword evidence="3" id="KW-1185">Reference proteome</keyword>
<sequence>MRKMMDSFPDDLWAIILVLLPLKTITASKLVCKQWKSIVESSFFRELFISHHENSHSSPWSLMCKNDPVEVLSHYGGEIWGLGRSLNSYIYSFLTKKFVNHQEIYKHAKVVAYTDVGLVLIRVVSLFGNVSYFVANPVSEECVETDPPWFEPMHYFWPLGIATRTEKNGVLSGFKVVLLFDAMAVPWKKSLKFLVYSSETGLWSLETVQVPVFFWRHDYHNPISSNGSLHWLARNHNNDEAVVSIDFYSAGTGSVLVTPFPDLGKSPKFNRACTTCQGFLVYMNVVSVTKDDGSVDDRFSVWKLKSRKWQLVSEIVRENGFNYIPFAINPIDGKSVYFWSTYGNCLLSMNLLNGEFVCLNKFERGCISSSIECAKVMACIRGPIFSSFVLPLWVHRIPNKLREV</sequence>
<dbReference type="InterPro" id="IPR036047">
    <property type="entry name" value="F-box-like_dom_sf"/>
</dbReference>
<dbReference type="InterPro" id="IPR056592">
    <property type="entry name" value="Beta-prop_At3g26010-like"/>
</dbReference>
<accession>A0A565BSG3</accession>
<reference evidence="2" key="1">
    <citation type="submission" date="2019-07" db="EMBL/GenBank/DDBJ databases">
        <authorList>
            <person name="Dittberner H."/>
        </authorList>
    </citation>
    <scope>NUCLEOTIDE SEQUENCE [LARGE SCALE GENOMIC DNA]</scope>
</reference>
<dbReference type="SUPFAM" id="SSF81383">
    <property type="entry name" value="F-box domain"/>
    <property type="match status" value="1"/>
</dbReference>
<proteinExistence type="predicted"/>
<dbReference type="AlphaFoldDB" id="A0A565BSG3"/>
<dbReference type="OrthoDB" id="1073084at2759"/>
<comment type="caution">
    <text evidence="2">The sequence shown here is derived from an EMBL/GenBank/DDBJ whole genome shotgun (WGS) entry which is preliminary data.</text>
</comment>
<feature type="domain" description="F-box" evidence="1">
    <location>
        <begin position="2"/>
        <end position="47"/>
    </location>
</feature>
<dbReference type="PROSITE" id="PS50181">
    <property type="entry name" value="FBOX"/>
    <property type="match status" value="1"/>
</dbReference>
<name>A0A565BSG3_9BRAS</name>
<dbReference type="Pfam" id="PF24750">
    <property type="entry name" value="b-prop_At3g26010-like"/>
    <property type="match status" value="1"/>
</dbReference>
<evidence type="ECO:0000259" key="1">
    <source>
        <dbReference type="PROSITE" id="PS50181"/>
    </source>
</evidence>
<dbReference type="InterPro" id="IPR001810">
    <property type="entry name" value="F-box_dom"/>
</dbReference>
<dbReference type="EMBL" id="CABITT030000005">
    <property type="protein sequence ID" value="VVB04300.1"/>
    <property type="molecule type" value="Genomic_DNA"/>
</dbReference>
<dbReference type="Gene3D" id="1.20.1280.50">
    <property type="match status" value="1"/>
</dbReference>